<dbReference type="RefSeq" id="WP_141443630.1">
    <property type="nucleotide sequence ID" value="NZ_CP038231.1"/>
</dbReference>
<feature type="region of interest" description="Disordered" evidence="1">
    <location>
        <begin position="1"/>
        <end position="22"/>
    </location>
</feature>
<feature type="domain" description="Tetrapyrrole biosynthesis uroporphyrinogen III synthase" evidence="2">
    <location>
        <begin position="53"/>
        <end position="248"/>
    </location>
</feature>
<dbReference type="AlphaFoldDB" id="A0A4Y6U8Y3"/>
<feature type="compositionally biased region" description="Basic and acidic residues" evidence="1">
    <location>
        <begin position="1"/>
        <end position="11"/>
    </location>
</feature>
<dbReference type="GO" id="GO:0033014">
    <property type="term" value="P:tetrapyrrole biosynthetic process"/>
    <property type="evidence" value="ECO:0007669"/>
    <property type="project" value="InterPro"/>
</dbReference>
<proteinExistence type="predicted"/>
<evidence type="ECO:0000313" key="3">
    <source>
        <dbReference type="EMBL" id="QDH13923.1"/>
    </source>
</evidence>
<keyword evidence="4" id="KW-1185">Reference proteome</keyword>
<name>A0A4Y6U8Y3_9PROT</name>
<reference evidence="3 4" key="1">
    <citation type="submission" date="2019-03" db="EMBL/GenBank/DDBJ databases">
        <title>The complete genome sequence of Swingsia_sp. F3b2 LMG30590(T).</title>
        <authorList>
            <person name="Chua K.-O."/>
            <person name="Chan K.-G."/>
            <person name="See-Too W.-S."/>
        </authorList>
    </citation>
    <scope>NUCLEOTIDE SEQUENCE [LARGE SCALE GENOMIC DNA]</scope>
    <source>
        <strain evidence="3 4">F3b2</strain>
    </source>
</reference>
<dbReference type="InterPro" id="IPR036108">
    <property type="entry name" value="4pyrrol_syn_uPrphyn_synt_sf"/>
</dbReference>
<dbReference type="SUPFAM" id="SSF69618">
    <property type="entry name" value="HemD-like"/>
    <property type="match status" value="1"/>
</dbReference>
<accession>A0A4Y6U8Y3</accession>
<sequence length="264" mass="27436">MQNRAEAEKQRQPPSGQEGWGWVNPLAGPEDFLAGQGRHVLVTRPQPGLGRTMAALKGAGWQAVAAPALAITPVPAPGEGFWRTLLAAGCKAVALTSAQALPFLANAPRTLPLWVVGVKTAYQARQAGFGAVVTASGTAQALAQLCRQHGLVGGRVRLLTGRGDDGTLYNSALAGELQAERLLAYSVSHAQALPERALALARARQVHAAVFYSSESVRAFLKAWPGGESALLRGVEAWCLSSAIAGVAAPNAPWGQVAVMTDAP</sequence>
<evidence type="ECO:0000256" key="1">
    <source>
        <dbReference type="SAM" id="MobiDB-lite"/>
    </source>
</evidence>
<organism evidence="3 4">
    <name type="scientific">Formicincola oecophyllae</name>
    <dbReference type="NCBI Taxonomy" id="2558361"/>
    <lineage>
        <taxon>Bacteria</taxon>
        <taxon>Pseudomonadati</taxon>
        <taxon>Pseudomonadota</taxon>
        <taxon>Alphaproteobacteria</taxon>
        <taxon>Acetobacterales</taxon>
        <taxon>Acetobacteraceae</taxon>
        <taxon>Formicincola</taxon>
    </lineage>
</organism>
<dbReference type="InterPro" id="IPR003754">
    <property type="entry name" value="4pyrrol_synth_uPrphyn_synth"/>
</dbReference>
<dbReference type="Gene3D" id="3.40.50.10090">
    <property type="match status" value="2"/>
</dbReference>
<dbReference type="CDD" id="cd06578">
    <property type="entry name" value="HemD"/>
    <property type="match status" value="1"/>
</dbReference>
<evidence type="ECO:0000259" key="2">
    <source>
        <dbReference type="Pfam" id="PF02602"/>
    </source>
</evidence>
<evidence type="ECO:0000313" key="4">
    <source>
        <dbReference type="Proteomes" id="UP000318709"/>
    </source>
</evidence>
<dbReference type="KEGG" id="swf:E3E12_06700"/>
<dbReference type="OrthoDB" id="7163809at2"/>
<dbReference type="Pfam" id="PF02602">
    <property type="entry name" value="HEM4"/>
    <property type="match status" value="1"/>
</dbReference>
<dbReference type="EMBL" id="CP038231">
    <property type="protein sequence ID" value="QDH13923.1"/>
    <property type="molecule type" value="Genomic_DNA"/>
</dbReference>
<dbReference type="Proteomes" id="UP000318709">
    <property type="component" value="Chromosome"/>
</dbReference>
<dbReference type="GO" id="GO:0004852">
    <property type="term" value="F:uroporphyrinogen-III synthase activity"/>
    <property type="evidence" value="ECO:0007669"/>
    <property type="project" value="InterPro"/>
</dbReference>
<gene>
    <name evidence="3" type="ORF">E3E12_06700</name>
</gene>
<protein>
    <submittedName>
        <fullName evidence="3">Uroporphyrinogen-III synthase</fullName>
    </submittedName>
</protein>